<organism evidence="2 3">
    <name type="scientific">Sporobacter termitidis DSM 10068</name>
    <dbReference type="NCBI Taxonomy" id="1123282"/>
    <lineage>
        <taxon>Bacteria</taxon>
        <taxon>Bacillati</taxon>
        <taxon>Bacillota</taxon>
        <taxon>Clostridia</taxon>
        <taxon>Eubacteriales</taxon>
        <taxon>Oscillospiraceae</taxon>
        <taxon>Sporobacter</taxon>
    </lineage>
</organism>
<evidence type="ECO:0000313" key="3">
    <source>
        <dbReference type="Proteomes" id="UP000183995"/>
    </source>
</evidence>
<dbReference type="Proteomes" id="UP000183995">
    <property type="component" value="Unassembled WGS sequence"/>
</dbReference>
<evidence type="ECO:0000313" key="2">
    <source>
        <dbReference type="EMBL" id="SHH93067.1"/>
    </source>
</evidence>
<dbReference type="Pfam" id="PF14344">
    <property type="entry name" value="DUF4397"/>
    <property type="match status" value="2"/>
</dbReference>
<dbReference type="STRING" id="1123282.SAMN02745823_01494"/>
<dbReference type="OrthoDB" id="9783299at2"/>
<reference evidence="2 3" key="1">
    <citation type="submission" date="2016-11" db="EMBL/GenBank/DDBJ databases">
        <authorList>
            <person name="Jaros S."/>
            <person name="Januszkiewicz K."/>
            <person name="Wedrychowicz H."/>
        </authorList>
    </citation>
    <scope>NUCLEOTIDE SEQUENCE [LARGE SCALE GENOMIC DNA]</scope>
    <source>
        <strain evidence="2 3">DSM 10068</strain>
    </source>
</reference>
<dbReference type="AlphaFoldDB" id="A0A1M5WZP1"/>
<feature type="domain" description="DUF4397" evidence="1">
    <location>
        <begin position="124"/>
        <end position="212"/>
    </location>
</feature>
<keyword evidence="3" id="KW-1185">Reference proteome</keyword>
<dbReference type="RefSeq" id="WP_073077293.1">
    <property type="nucleotide sequence ID" value="NZ_FQXV01000004.1"/>
</dbReference>
<dbReference type="InterPro" id="IPR025510">
    <property type="entry name" value="DUF4397"/>
</dbReference>
<name>A0A1M5WZP1_9FIRM</name>
<accession>A0A1M5WZP1</accession>
<dbReference type="EMBL" id="FQXV01000004">
    <property type="protein sequence ID" value="SHH93067.1"/>
    <property type="molecule type" value="Genomic_DNA"/>
</dbReference>
<feature type="domain" description="DUF4397" evidence="1">
    <location>
        <begin position="20"/>
        <end position="98"/>
    </location>
</feature>
<protein>
    <recommendedName>
        <fullName evidence="1">DUF4397 domain-containing protein</fullName>
    </recommendedName>
</protein>
<evidence type="ECO:0000259" key="1">
    <source>
        <dbReference type="Pfam" id="PF14344"/>
    </source>
</evidence>
<gene>
    <name evidence="2" type="ORF">SAMN02745823_01494</name>
</gene>
<sequence length="219" mass="23879">MKTLKCSRLSTTYQNCPPSYTRILHAAPDMPPVDVYVNGNPVAMNLAYKQTAGYFTVSPCTYHIKIFPSGKKYGECPIAEACFEICAKTATTFAFLGDCRCGTGLLGIQEIFDPCRRLRERCKAYVRFINLSPNSPPLDVAIVGGTRLFRNVPYTTHTKYTPVDPGTYVFQLRPAGSRQQGVASAPVTLERGTTSTVYALGNVGGTPPLETIATVDGNY</sequence>
<proteinExistence type="predicted"/>